<dbReference type="InterPro" id="IPR006073">
    <property type="entry name" value="GTP-bd"/>
</dbReference>
<dbReference type="CDD" id="cd00882">
    <property type="entry name" value="Ras_like_GTPase"/>
    <property type="match status" value="1"/>
</dbReference>
<evidence type="ECO:0000313" key="4">
    <source>
        <dbReference type="Proteomes" id="UP000663891"/>
    </source>
</evidence>
<dbReference type="Pfam" id="PF01926">
    <property type="entry name" value="MMR_HSR1"/>
    <property type="match status" value="1"/>
</dbReference>
<dbReference type="OrthoDB" id="10050016at2759"/>
<reference evidence="3" key="1">
    <citation type="submission" date="2021-02" db="EMBL/GenBank/DDBJ databases">
        <authorList>
            <person name="Nowell W R."/>
        </authorList>
    </citation>
    <scope>NUCLEOTIDE SEQUENCE</scope>
</reference>
<keyword evidence="1" id="KW-0175">Coiled coil</keyword>
<gene>
    <name evidence="3" type="ORF">VCS650_LOCUS9965</name>
</gene>
<proteinExistence type="predicted"/>
<name>A0A814AK71_9BILA</name>
<feature type="domain" description="G" evidence="2">
    <location>
        <begin position="212"/>
        <end position="315"/>
    </location>
</feature>
<dbReference type="Proteomes" id="UP000663891">
    <property type="component" value="Unassembled WGS sequence"/>
</dbReference>
<evidence type="ECO:0000313" key="3">
    <source>
        <dbReference type="EMBL" id="CAF0913303.1"/>
    </source>
</evidence>
<dbReference type="InterPro" id="IPR027417">
    <property type="entry name" value="P-loop_NTPase"/>
</dbReference>
<dbReference type="EMBL" id="CAJNON010000070">
    <property type="protein sequence ID" value="CAF0913303.1"/>
    <property type="molecule type" value="Genomic_DNA"/>
</dbReference>
<dbReference type="Gene3D" id="3.40.50.300">
    <property type="entry name" value="P-loop containing nucleotide triphosphate hydrolases"/>
    <property type="match status" value="1"/>
</dbReference>
<organism evidence="3 4">
    <name type="scientific">Adineta steineri</name>
    <dbReference type="NCBI Taxonomy" id="433720"/>
    <lineage>
        <taxon>Eukaryota</taxon>
        <taxon>Metazoa</taxon>
        <taxon>Spiralia</taxon>
        <taxon>Gnathifera</taxon>
        <taxon>Rotifera</taxon>
        <taxon>Eurotatoria</taxon>
        <taxon>Bdelloidea</taxon>
        <taxon>Adinetida</taxon>
        <taxon>Adinetidae</taxon>
        <taxon>Adineta</taxon>
    </lineage>
</organism>
<protein>
    <recommendedName>
        <fullName evidence="2">G domain-containing protein</fullName>
    </recommendedName>
</protein>
<accession>A0A814AK71</accession>
<feature type="coiled-coil region" evidence="1">
    <location>
        <begin position="50"/>
        <end position="177"/>
    </location>
</feature>
<evidence type="ECO:0000256" key="1">
    <source>
        <dbReference type="SAM" id="Coils"/>
    </source>
</evidence>
<comment type="caution">
    <text evidence="3">The sequence shown here is derived from an EMBL/GenBank/DDBJ whole genome shotgun (WGS) entry which is preliminary data.</text>
</comment>
<evidence type="ECO:0000259" key="2">
    <source>
        <dbReference type="Pfam" id="PF01926"/>
    </source>
</evidence>
<dbReference type="AlphaFoldDB" id="A0A814AK71"/>
<sequence>MSFLSFNPCVGSVAALLLNGASLGNEATLFELVDRIDAIDSSEKEHRATTEELDYQKKNLKTEIERTEEIRRKEVAQENKHREMVAELQNEKRRLRKEMRRKQEAQENEHRARVAELDNQNKKLMEEIKRKEEVQEEKDRKAAARYEKLHEQMEQYQEAHKTQMKEMTALMEDLKKKKLTSFEDIAEKDKQAKEAIIKLAKEAEPFEMEGNNIALFGITSCGKSTMLNVLYGEKVAETGKGETTLKIQSYQATDFVLWDIPGKNDEVSYMSMQYISFFKGLTHRIILVTNTLKENSSMMKLLDAIGLDYDIVVNKMDECDDKEQPKFRKGIQKEVQTLGLKGVGRIFYVSAKNPLQFPDWADMVDYLKDPRK</sequence>
<dbReference type="GO" id="GO:0005525">
    <property type="term" value="F:GTP binding"/>
    <property type="evidence" value="ECO:0007669"/>
    <property type="project" value="InterPro"/>
</dbReference>
<dbReference type="SUPFAM" id="SSF52540">
    <property type="entry name" value="P-loop containing nucleoside triphosphate hydrolases"/>
    <property type="match status" value="1"/>
</dbReference>